<feature type="compositionally biased region" description="Basic and acidic residues" evidence="5">
    <location>
        <begin position="325"/>
        <end position="335"/>
    </location>
</feature>
<dbReference type="InterPro" id="IPR001965">
    <property type="entry name" value="Znf_PHD"/>
</dbReference>
<keyword evidence="1" id="KW-0479">Metal-binding</keyword>
<dbReference type="Gene3D" id="3.30.40.10">
    <property type="entry name" value="Zinc/RING finger domain, C3HC4 (zinc finger)"/>
    <property type="match status" value="1"/>
</dbReference>
<gene>
    <name evidence="7" type="ORF">NA57DRAFT_70381</name>
</gene>
<dbReference type="AlphaFoldDB" id="A0A9P4IMB2"/>
<dbReference type="PROSITE" id="PS01359">
    <property type="entry name" value="ZF_PHD_1"/>
    <property type="match status" value="1"/>
</dbReference>
<dbReference type="EMBL" id="ML978121">
    <property type="protein sequence ID" value="KAF2104166.1"/>
    <property type="molecule type" value="Genomic_DNA"/>
</dbReference>
<feature type="region of interest" description="Disordered" evidence="5">
    <location>
        <begin position="1"/>
        <end position="56"/>
    </location>
</feature>
<feature type="domain" description="Zinc finger PHD-type" evidence="6">
    <location>
        <begin position="560"/>
        <end position="605"/>
    </location>
</feature>
<dbReference type="SUPFAM" id="SSF57903">
    <property type="entry name" value="FYVE/PHD zinc finger"/>
    <property type="match status" value="1"/>
</dbReference>
<keyword evidence="4" id="KW-0156">Chromatin regulator</keyword>
<evidence type="ECO:0000256" key="4">
    <source>
        <dbReference type="ARBA" id="ARBA00022853"/>
    </source>
</evidence>
<evidence type="ECO:0000256" key="5">
    <source>
        <dbReference type="SAM" id="MobiDB-lite"/>
    </source>
</evidence>
<dbReference type="GO" id="GO:0006325">
    <property type="term" value="P:chromatin organization"/>
    <property type="evidence" value="ECO:0007669"/>
    <property type="project" value="UniProtKB-KW"/>
</dbReference>
<feature type="region of interest" description="Disordered" evidence="5">
    <location>
        <begin position="384"/>
        <end position="461"/>
    </location>
</feature>
<dbReference type="InterPro" id="IPR013083">
    <property type="entry name" value="Znf_RING/FYVE/PHD"/>
</dbReference>
<dbReference type="PANTHER" id="PTHR46462:SF3">
    <property type="entry name" value="UPSET, ISOFORM A"/>
    <property type="match status" value="1"/>
</dbReference>
<accession>A0A9P4IMB2</accession>
<feature type="compositionally biased region" description="Low complexity" evidence="5">
    <location>
        <begin position="200"/>
        <end position="214"/>
    </location>
</feature>
<dbReference type="Proteomes" id="UP000799772">
    <property type="component" value="Unassembled WGS sequence"/>
</dbReference>
<evidence type="ECO:0000256" key="1">
    <source>
        <dbReference type="ARBA" id="ARBA00022723"/>
    </source>
</evidence>
<evidence type="ECO:0000313" key="7">
    <source>
        <dbReference type="EMBL" id="KAF2104166.1"/>
    </source>
</evidence>
<organism evidence="7 8">
    <name type="scientific">Rhizodiscina lignyota</name>
    <dbReference type="NCBI Taxonomy" id="1504668"/>
    <lineage>
        <taxon>Eukaryota</taxon>
        <taxon>Fungi</taxon>
        <taxon>Dikarya</taxon>
        <taxon>Ascomycota</taxon>
        <taxon>Pezizomycotina</taxon>
        <taxon>Dothideomycetes</taxon>
        <taxon>Pleosporomycetidae</taxon>
        <taxon>Aulographales</taxon>
        <taxon>Rhizodiscinaceae</taxon>
        <taxon>Rhizodiscina</taxon>
    </lineage>
</organism>
<keyword evidence="3" id="KW-0862">Zinc</keyword>
<dbReference type="InterPro" id="IPR011011">
    <property type="entry name" value="Znf_FYVE_PHD"/>
</dbReference>
<dbReference type="InterPro" id="IPR019786">
    <property type="entry name" value="Zinc_finger_PHD-type_CS"/>
</dbReference>
<dbReference type="SMART" id="SM00249">
    <property type="entry name" value="PHD"/>
    <property type="match status" value="1"/>
</dbReference>
<evidence type="ECO:0000313" key="8">
    <source>
        <dbReference type="Proteomes" id="UP000799772"/>
    </source>
</evidence>
<feature type="compositionally biased region" description="Polar residues" evidence="5">
    <location>
        <begin position="242"/>
        <end position="253"/>
    </location>
</feature>
<comment type="caution">
    <text evidence="7">The sequence shown here is derived from an EMBL/GenBank/DDBJ whole genome shotgun (WGS) entry which is preliminary data.</text>
</comment>
<dbReference type="Pfam" id="PF20826">
    <property type="entry name" value="PHD_5"/>
    <property type="match status" value="1"/>
</dbReference>
<keyword evidence="2" id="KW-0863">Zinc-finger</keyword>
<protein>
    <recommendedName>
        <fullName evidence="6">Zinc finger PHD-type domain-containing protein</fullName>
    </recommendedName>
</protein>
<dbReference type="GO" id="GO:0008270">
    <property type="term" value="F:zinc ion binding"/>
    <property type="evidence" value="ECO:0007669"/>
    <property type="project" value="UniProtKB-KW"/>
</dbReference>
<proteinExistence type="predicted"/>
<sequence>MDPYQMQTPPPTRDASSRRKMLPPQMGISSTPSTLAPHPIGTPMGSHLTQPPQGPQGLNIQTPFQYHTLQFSPENFQFPGGGPASAPVYPQSRLFWDPNSPNNAAGIDMGASLNDPFGPSPQVSHGLPVWPTFDQQARPTTAPFNPSSQPQMQTNQHLWSPGDVLPQNVAPFPQSSQPPATTGVNPNMLASFSSPAPHNSITIQPQQTQISHPQGMRQPYEHQMEESKREQDIARRVKQQHSRPTSSSANVPSLNAKPGLHRSNTDSGFRRKQNQSVDSRLSTQSNEQAIPRKPSPLKRHSQQGPVSLTAIPEAVRTRPRTRLVIGEDGRARTETEPAEDDVDNRPHSRLWATIDSDSESEAEDAVPSQRSSFIFSSDSFRRSSKHARIDSTAEPAKVTRSSSSGSLSNLSLGIRRSASSSSRRSHTKIDPRRFSIASFGAGSFTSDGAERNSGTWEMEGVEEGDAQLALKKVVEDRHRRQEQTSPEAILKAHNQRWSLASTDAAKLQPFVIDPPTSTPSGSTSSYHMHHTISPSAFTDAGMNNLTPQTDRTSLSQENIRCLCNIPEDDGTQMIQCESCIKWLHVRCVGLNSHNLPPVFVCVYCTGHTPLVRGGRVREPMRIMPQQQQNFASPLAGRGRNPFG</sequence>
<dbReference type="PANTHER" id="PTHR46462">
    <property type="entry name" value="UPSET, ISOFORM A"/>
    <property type="match status" value="1"/>
</dbReference>
<keyword evidence="8" id="KW-1185">Reference proteome</keyword>
<evidence type="ECO:0000259" key="6">
    <source>
        <dbReference type="SMART" id="SM00249"/>
    </source>
</evidence>
<name>A0A9P4IMB2_9PEZI</name>
<evidence type="ECO:0000256" key="2">
    <source>
        <dbReference type="ARBA" id="ARBA00022771"/>
    </source>
</evidence>
<feature type="compositionally biased region" description="Basic and acidic residues" evidence="5">
    <location>
        <begin position="219"/>
        <end position="235"/>
    </location>
</feature>
<feature type="region of interest" description="Disordered" evidence="5">
    <location>
        <begin position="138"/>
        <end position="348"/>
    </location>
</feature>
<evidence type="ECO:0000256" key="3">
    <source>
        <dbReference type="ARBA" id="ARBA00022833"/>
    </source>
</evidence>
<feature type="compositionally biased region" description="Polar residues" evidence="5">
    <location>
        <begin position="274"/>
        <end position="288"/>
    </location>
</feature>
<feature type="compositionally biased region" description="Low complexity" evidence="5">
    <location>
        <begin position="400"/>
        <end position="422"/>
    </location>
</feature>
<feature type="compositionally biased region" description="Polar residues" evidence="5">
    <location>
        <begin position="173"/>
        <end position="199"/>
    </location>
</feature>
<feature type="compositionally biased region" description="Polar residues" evidence="5">
    <location>
        <begin position="47"/>
        <end position="56"/>
    </location>
</feature>
<feature type="compositionally biased region" description="Polar residues" evidence="5">
    <location>
        <begin position="138"/>
        <end position="158"/>
    </location>
</feature>
<reference evidence="7" key="1">
    <citation type="journal article" date="2020" name="Stud. Mycol.">
        <title>101 Dothideomycetes genomes: a test case for predicting lifestyles and emergence of pathogens.</title>
        <authorList>
            <person name="Haridas S."/>
            <person name="Albert R."/>
            <person name="Binder M."/>
            <person name="Bloem J."/>
            <person name="Labutti K."/>
            <person name="Salamov A."/>
            <person name="Andreopoulos B."/>
            <person name="Baker S."/>
            <person name="Barry K."/>
            <person name="Bills G."/>
            <person name="Bluhm B."/>
            <person name="Cannon C."/>
            <person name="Castanera R."/>
            <person name="Culley D."/>
            <person name="Daum C."/>
            <person name="Ezra D."/>
            <person name="Gonzalez J."/>
            <person name="Henrissat B."/>
            <person name="Kuo A."/>
            <person name="Liang C."/>
            <person name="Lipzen A."/>
            <person name="Lutzoni F."/>
            <person name="Magnuson J."/>
            <person name="Mondo S."/>
            <person name="Nolan M."/>
            <person name="Ohm R."/>
            <person name="Pangilinan J."/>
            <person name="Park H.-J."/>
            <person name="Ramirez L."/>
            <person name="Alfaro M."/>
            <person name="Sun H."/>
            <person name="Tritt A."/>
            <person name="Yoshinaga Y."/>
            <person name="Zwiers L.-H."/>
            <person name="Turgeon B."/>
            <person name="Goodwin S."/>
            <person name="Spatafora J."/>
            <person name="Crous P."/>
            <person name="Grigoriev I."/>
        </authorList>
    </citation>
    <scope>NUCLEOTIDE SEQUENCE</scope>
    <source>
        <strain evidence="7">CBS 133067</strain>
    </source>
</reference>
<dbReference type="OrthoDB" id="436852at2759"/>